<dbReference type="Gene3D" id="3.40.50.720">
    <property type="entry name" value="NAD(P)-binding Rossmann-like Domain"/>
    <property type="match status" value="1"/>
</dbReference>
<evidence type="ECO:0000313" key="6">
    <source>
        <dbReference type="EMBL" id="CAB3387756.1"/>
    </source>
</evidence>
<protein>
    <recommendedName>
        <fullName evidence="8">Inactive hydroxysteroid dehydrogenase-like protein 1</fullName>
    </recommendedName>
</protein>
<evidence type="ECO:0000313" key="7">
    <source>
        <dbReference type="Proteomes" id="UP000494165"/>
    </source>
</evidence>
<organism evidence="6 7">
    <name type="scientific">Cloeon dipterum</name>
    <dbReference type="NCBI Taxonomy" id="197152"/>
    <lineage>
        <taxon>Eukaryota</taxon>
        <taxon>Metazoa</taxon>
        <taxon>Ecdysozoa</taxon>
        <taxon>Arthropoda</taxon>
        <taxon>Hexapoda</taxon>
        <taxon>Insecta</taxon>
        <taxon>Pterygota</taxon>
        <taxon>Palaeoptera</taxon>
        <taxon>Ephemeroptera</taxon>
        <taxon>Pisciforma</taxon>
        <taxon>Baetidae</taxon>
        <taxon>Cloeon</taxon>
    </lineage>
</organism>
<keyword evidence="3" id="KW-0560">Oxidoreductase</keyword>
<evidence type="ECO:0000256" key="4">
    <source>
        <dbReference type="ARBA" id="ARBA00023128"/>
    </source>
</evidence>
<dbReference type="FunFam" id="3.40.50.720:FF:000137">
    <property type="entry name" value="Hydroxysteroid (17-beta) dehydrogenase 3"/>
    <property type="match status" value="1"/>
</dbReference>
<keyword evidence="4" id="KW-0496">Mitochondrion</keyword>
<dbReference type="Pfam" id="PF00106">
    <property type="entry name" value="adh_short"/>
    <property type="match status" value="1"/>
</dbReference>
<dbReference type="GO" id="GO:0005739">
    <property type="term" value="C:mitochondrion"/>
    <property type="evidence" value="ECO:0007669"/>
    <property type="project" value="UniProtKB-SubCell"/>
</dbReference>
<dbReference type="EMBL" id="CADEPI010000621">
    <property type="protein sequence ID" value="CAB3387756.1"/>
    <property type="molecule type" value="Genomic_DNA"/>
</dbReference>
<sequence>MAVGPDSIAMLLREMNRDLTFYDDLVTFLGLFYASKLAFNIGKSVCKGVYSHFVTRLYSPTDLAAKYGKWAVITGGSDGVGKAYAQELARRNVNIVLIARNQEKLSKVASEIEEEFGIETKIIVADFGKGRQVYSHIAQELQGIDVGILVNNVGVILPYPMSVEEMTDDQMWDHINVNCAAVTVMTRMLLKGMKEKKKGAIVNLSSISGLGPTPYLSIYGATKAYVDSFSDALCNECKGTGVTVQTLTPGYINTQMVKYSPNLKAGGLMVPSAQVFAANAISTLGVNDKTTGYWCHGIEYWFFESLPIYIWKNACSFLNQRFRRQYDALQQTSNKKK</sequence>
<evidence type="ECO:0000256" key="5">
    <source>
        <dbReference type="ARBA" id="ARBA00038261"/>
    </source>
</evidence>
<dbReference type="InterPro" id="IPR002347">
    <property type="entry name" value="SDR_fam"/>
</dbReference>
<evidence type="ECO:0000256" key="3">
    <source>
        <dbReference type="ARBA" id="ARBA00023002"/>
    </source>
</evidence>
<accession>A0A8S1E0D7</accession>
<proteinExistence type="inferred from homology"/>
<dbReference type="PANTHER" id="PTHR44889:SF1">
    <property type="entry name" value="INACTIVE HYDROXYSTEROID DEHYDROGENASE-LIKE PROTEIN 1"/>
    <property type="match status" value="1"/>
</dbReference>
<dbReference type="AlphaFoldDB" id="A0A8S1E0D7"/>
<keyword evidence="7" id="KW-1185">Reference proteome</keyword>
<dbReference type="CDD" id="cd05356">
    <property type="entry name" value="17beta-HSD1_like_SDR_c"/>
    <property type="match status" value="1"/>
</dbReference>
<dbReference type="PRINTS" id="PR00080">
    <property type="entry name" value="SDRFAMILY"/>
</dbReference>
<dbReference type="PROSITE" id="PS00061">
    <property type="entry name" value="ADH_SHORT"/>
    <property type="match status" value="1"/>
</dbReference>
<dbReference type="GO" id="GO:0016491">
    <property type="term" value="F:oxidoreductase activity"/>
    <property type="evidence" value="ECO:0007669"/>
    <property type="project" value="UniProtKB-KW"/>
</dbReference>
<evidence type="ECO:0008006" key="8">
    <source>
        <dbReference type="Google" id="ProtNLM"/>
    </source>
</evidence>
<dbReference type="InterPro" id="IPR052149">
    <property type="entry name" value="17-beta-HSD3-like"/>
</dbReference>
<dbReference type="OrthoDB" id="5545019at2759"/>
<name>A0A8S1E0D7_9INSE</name>
<dbReference type="InterPro" id="IPR020904">
    <property type="entry name" value="Sc_DH/Rdtase_CS"/>
</dbReference>
<reference evidence="6 7" key="1">
    <citation type="submission" date="2020-04" db="EMBL/GenBank/DDBJ databases">
        <authorList>
            <person name="Alioto T."/>
            <person name="Alioto T."/>
            <person name="Gomez Garrido J."/>
        </authorList>
    </citation>
    <scope>NUCLEOTIDE SEQUENCE [LARGE SCALE GENOMIC DNA]</scope>
</reference>
<dbReference type="Proteomes" id="UP000494165">
    <property type="component" value="Unassembled WGS sequence"/>
</dbReference>
<comment type="subcellular location">
    <subcellularLocation>
        <location evidence="1">Mitochondrion</location>
    </subcellularLocation>
</comment>
<dbReference type="PANTHER" id="PTHR44889">
    <property type="entry name" value="INACTIVE HYDROXYSTEROID DEHYDROGENASE-LIKE PROTEIN 1"/>
    <property type="match status" value="1"/>
</dbReference>
<dbReference type="SUPFAM" id="SSF51735">
    <property type="entry name" value="NAD(P)-binding Rossmann-fold domains"/>
    <property type="match status" value="1"/>
</dbReference>
<dbReference type="InterPro" id="IPR036291">
    <property type="entry name" value="NAD(P)-bd_dom_sf"/>
</dbReference>
<comment type="caution">
    <text evidence="6">The sequence shown here is derived from an EMBL/GenBank/DDBJ whole genome shotgun (WGS) entry which is preliminary data.</text>
</comment>
<gene>
    <name evidence="6" type="ORF">CLODIP_2_CD00960</name>
</gene>
<evidence type="ECO:0000256" key="2">
    <source>
        <dbReference type="ARBA" id="ARBA00022857"/>
    </source>
</evidence>
<keyword evidence="2" id="KW-0521">NADP</keyword>
<comment type="similarity">
    <text evidence="5">Belongs to the short-chain dehydrogenases/reductases (SDR) family. 17-beta-HSD 3 subfamily.</text>
</comment>
<dbReference type="PRINTS" id="PR00081">
    <property type="entry name" value="GDHRDH"/>
</dbReference>
<evidence type="ECO:0000256" key="1">
    <source>
        <dbReference type="ARBA" id="ARBA00004173"/>
    </source>
</evidence>